<keyword evidence="6" id="KW-0347">Helicase</keyword>
<dbReference type="Gene3D" id="3.40.50.300">
    <property type="entry name" value="P-loop containing nucleotide triphosphate hydrolases"/>
    <property type="match status" value="2"/>
</dbReference>
<dbReference type="CDD" id="cd18793">
    <property type="entry name" value="SF2_C_SNF"/>
    <property type="match status" value="1"/>
</dbReference>
<evidence type="ECO:0000256" key="5">
    <source>
        <dbReference type="ARBA" id="ARBA00022801"/>
    </source>
</evidence>
<evidence type="ECO:0000256" key="11">
    <source>
        <dbReference type="SAM" id="MobiDB-lite"/>
    </source>
</evidence>
<comment type="caution">
    <text evidence="14">The sequence shown here is derived from an EMBL/GenBank/DDBJ whole genome shotgun (WGS) entry which is preliminary data.</text>
</comment>
<keyword evidence="7" id="KW-0862">Zinc</keyword>
<evidence type="ECO:0000256" key="10">
    <source>
        <dbReference type="SAM" id="Coils"/>
    </source>
</evidence>
<comment type="similarity">
    <text evidence="1">Belongs to the SNF2/RAD54 helicase family.</text>
</comment>
<keyword evidence="5" id="KW-0378">Hydrolase</keyword>
<dbReference type="Proteomes" id="UP001212997">
    <property type="component" value="Unassembled WGS sequence"/>
</dbReference>
<dbReference type="InterPro" id="IPR013083">
    <property type="entry name" value="Znf_RING/FYVE/PHD"/>
</dbReference>
<feature type="coiled-coil region" evidence="10">
    <location>
        <begin position="243"/>
        <end position="301"/>
    </location>
</feature>
<reference evidence="14" key="1">
    <citation type="submission" date="2022-07" db="EMBL/GenBank/DDBJ databases">
        <title>Genome Sequence of Physisporinus lineatus.</title>
        <authorList>
            <person name="Buettner E."/>
        </authorList>
    </citation>
    <scope>NUCLEOTIDE SEQUENCE</scope>
    <source>
        <strain evidence="14">VT162</strain>
    </source>
</reference>
<evidence type="ECO:0000259" key="12">
    <source>
        <dbReference type="PROSITE" id="PS50089"/>
    </source>
</evidence>
<name>A0AAD5YEC6_9APHY</name>
<sequence length="1276" mass="142109">MEAKQTDMLITLAKKHLSLPSNASNNAVPKAYLDELKKHVMLYSDDTNFEMSLQPGVGYGVITCLEEGCNRLRVPLIRRVGIPDGGMSIGLGSLSSYRVHVTSHPTHAKSRLARVKAERQIKKEPSDQKLSSSSHTAPRDKKLNLLGSVPSTPGSVASTSRRISPSRPVLLSSLSVKDEPIEVSIIPSKRSSDTGAVPTASASKKVKVEDRKTPNTLSNSGVDAVTVAPSPQRPLSSSHSDVVADLRAKIADVQSKISHLRASLAKAQRKTRKSRTDHTRIAKMNREINDLLALKDKYNLAIPSTTVSAKPLSRANTLTNQPVASGSNVQLASPLHKRQSVTSLVTKAEPLSTGLPIPSGSNVKMEAITRQIPDVTVISDDEDDLFAHDLNPGFDIAPVANDGRFDHDGDFYGRGKDTFQGPTAKADDIDKFLVSAGNSEQFDGNASVDKALRKLGLADLYQTLPGMEIPLMPHQVIGVAWMLSMEQGTNAGGTLGDEMGLGKTVQMIATIATNRSDDPRCKTTLIVAPLALLDQWQNEIEIKTNLGLKCLIYHGGKPFFYFVYRHHRLILASLGSNKPKNTHELLKHDIVLTTFHTLALEWPDDEADEKKSKKKKRKTGDDFVVSDSEGAKSKKTKKLAGVLFDVEFHRVVIDEAQNIRNKRTRIARSVTKLKAKYRWCLTGTPIINALSDSYSMLRFLKIRPWHDWQEFNKHIALHEKKNPNLATVRLQAIFSTMMLRRKKDSRLDGNPLIELPPKTVNLERLDFTPEEREIYAMVESKSQDKFNRFLREGTVLKNYHQVLVLLLRLRQICVHPALIQEGEEAGIDLSDFDVNHDKSSELARAKRLVSEDFVERMKKKLKEVSLERIAAEQQSADATLEGEDCPICYDTFTEAVVTPCTHVFCKECIMSVINGPLREDANGPRQYSPNERPCPTCRGPICKEKLFNRSAFEPDDSELYGKGEGGDDVEMIDTEAVDVKGKGKEVLAPGRTLRKRKQTHQIIDCDDSDDDSMDDFIVEDVYKAPKPKNNVGKGKQRAIILSDDEDDEIIFGAKPAVPAPTSNGEIKTLPKFLPSTKMKHMMQSLRVWAETHPGEKTLVISQWTQCLDLVSNYLTENGILHVKYQGNMSRLQRDQAVKVFMGKDKATVMLMRRLEMWWCRSKSYAGQSWVYSQMLSSQPAYEFSGVISLDLGWSEAIESQAFDRVHRLGQTREVHVDRLVIADTVEDRVLALQERKKALADGSLGEGNGKKVGKLSVRELANLFGLDHRGRVLERN</sequence>
<evidence type="ECO:0000256" key="2">
    <source>
        <dbReference type="ARBA" id="ARBA00022723"/>
    </source>
</evidence>
<feature type="compositionally biased region" description="Basic and acidic residues" evidence="11">
    <location>
        <begin position="115"/>
        <end position="127"/>
    </location>
</feature>
<evidence type="ECO:0000313" key="15">
    <source>
        <dbReference type="Proteomes" id="UP001212997"/>
    </source>
</evidence>
<dbReference type="PROSITE" id="PS00518">
    <property type="entry name" value="ZF_RING_1"/>
    <property type="match status" value="1"/>
</dbReference>
<keyword evidence="15" id="KW-1185">Reference proteome</keyword>
<dbReference type="AlphaFoldDB" id="A0AAD5YEC6"/>
<dbReference type="PROSITE" id="PS50089">
    <property type="entry name" value="ZF_RING_2"/>
    <property type="match status" value="1"/>
</dbReference>
<keyword evidence="8" id="KW-0067">ATP-binding</keyword>
<dbReference type="SUPFAM" id="SSF52540">
    <property type="entry name" value="P-loop containing nucleoside triphosphate hydrolases"/>
    <property type="match status" value="3"/>
</dbReference>
<keyword evidence="2" id="KW-0479">Metal-binding</keyword>
<dbReference type="GO" id="GO:0016787">
    <property type="term" value="F:hydrolase activity"/>
    <property type="evidence" value="ECO:0007669"/>
    <property type="project" value="UniProtKB-KW"/>
</dbReference>
<evidence type="ECO:0000256" key="8">
    <source>
        <dbReference type="ARBA" id="ARBA00022840"/>
    </source>
</evidence>
<feature type="compositionally biased region" description="Polar residues" evidence="11">
    <location>
        <begin position="149"/>
        <end position="159"/>
    </location>
</feature>
<dbReference type="InterPro" id="IPR050628">
    <property type="entry name" value="SNF2_RAD54_helicase_TF"/>
</dbReference>
<evidence type="ECO:0000256" key="4">
    <source>
        <dbReference type="ARBA" id="ARBA00022771"/>
    </source>
</evidence>
<dbReference type="SUPFAM" id="SSF57850">
    <property type="entry name" value="RING/U-box"/>
    <property type="match status" value="1"/>
</dbReference>
<dbReference type="GO" id="GO:0005737">
    <property type="term" value="C:cytoplasm"/>
    <property type="evidence" value="ECO:0007669"/>
    <property type="project" value="TreeGrafter"/>
</dbReference>
<dbReference type="InterPro" id="IPR014001">
    <property type="entry name" value="Helicase_ATP-bd"/>
</dbReference>
<dbReference type="InterPro" id="IPR038718">
    <property type="entry name" value="SNF2-like_sf"/>
</dbReference>
<dbReference type="GO" id="GO:0008094">
    <property type="term" value="F:ATP-dependent activity, acting on DNA"/>
    <property type="evidence" value="ECO:0007669"/>
    <property type="project" value="TreeGrafter"/>
</dbReference>
<dbReference type="InterPro" id="IPR027417">
    <property type="entry name" value="P-loop_NTPase"/>
</dbReference>
<feature type="domain" description="Helicase ATP-binding" evidence="13">
    <location>
        <begin position="484"/>
        <end position="703"/>
    </location>
</feature>
<dbReference type="Gene3D" id="3.40.50.10810">
    <property type="entry name" value="Tandem AAA-ATPase domain"/>
    <property type="match status" value="1"/>
</dbReference>
<dbReference type="SMART" id="SM00487">
    <property type="entry name" value="DEXDc"/>
    <property type="match status" value="1"/>
</dbReference>
<accession>A0AAD5YEC6</accession>
<evidence type="ECO:0000256" key="1">
    <source>
        <dbReference type="ARBA" id="ARBA00007025"/>
    </source>
</evidence>
<dbReference type="InterPro" id="IPR017907">
    <property type="entry name" value="Znf_RING_CS"/>
</dbReference>
<proteinExistence type="inferred from homology"/>
<evidence type="ECO:0000256" key="6">
    <source>
        <dbReference type="ARBA" id="ARBA00022806"/>
    </source>
</evidence>
<dbReference type="InterPro" id="IPR000330">
    <property type="entry name" value="SNF2_N"/>
</dbReference>
<feature type="region of interest" description="Disordered" evidence="11">
    <location>
        <begin position="187"/>
        <end position="239"/>
    </location>
</feature>
<dbReference type="SMART" id="SM00184">
    <property type="entry name" value="RING"/>
    <property type="match status" value="1"/>
</dbReference>
<keyword evidence="3" id="KW-0547">Nucleotide-binding</keyword>
<evidence type="ECO:0000256" key="3">
    <source>
        <dbReference type="ARBA" id="ARBA00022741"/>
    </source>
</evidence>
<evidence type="ECO:0000256" key="7">
    <source>
        <dbReference type="ARBA" id="ARBA00022833"/>
    </source>
</evidence>
<keyword evidence="10" id="KW-0175">Coiled coil</keyword>
<dbReference type="Pfam" id="PF00176">
    <property type="entry name" value="SNF2-rel_dom"/>
    <property type="match status" value="1"/>
</dbReference>
<dbReference type="Pfam" id="PF13445">
    <property type="entry name" value="zf-RING_UBOX"/>
    <property type="match status" value="1"/>
</dbReference>
<protein>
    <submittedName>
        <fullName evidence="14">Uncharacterized protein</fullName>
    </submittedName>
</protein>
<dbReference type="GO" id="GO:0008270">
    <property type="term" value="F:zinc ion binding"/>
    <property type="evidence" value="ECO:0007669"/>
    <property type="project" value="UniProtKB-KW"/>
</dbReference>
<dbReference type="EMBL" id="JANAWD010000152">
    <property type="protein sequence ID" value="KAJ3485470.1"/>
    <property type="molecule type" value="Genomic_DNA"/>
</dbReference>
<dbReference type="PROSITE" id="PS51192">
    <property type="entry name" value="HELICASE_ATP_BIND_1"/>
    <property type="match status" value="1"/>
</dbReference>
<dbReference type="PANTHER" id="PTHR45626">
    <property type="entry name" value="TRANSCRIPTION TERMINATION FACTOR 2-RELATED"/>
    <property type="match status" value="1"/>
</dbReference>
<dbReference type="InterPro" id="IPR001841">
    <property type="entry name" value="Znf_RING"/>
</dbReference>
<dbReference type="GO" id="GO:0005524">
    <property type="term" value="F:ATP binding"/>
    <property type="evidence" value="ECO:0007669"/>
    <property type="project" value="UniProtKB-KW"/>
</dbReference>
<dbReference type="InterPro" id="IPR049730">
    <property type="entry name" value="SNF2/RAD54-like_C"/>
</dbReference>
<evidence type="ECO:0000259" key="13">
    <source>
        <dbReference type="PROSITE" id="PS51192"/>
    </source>
</evidence>
<dbReference type="GO" id="GO:0000724">
    <property type="term" value="P:double-strand break repair via homologous recombination"/>
    <property type="evidence" value="ECO:0007669"/>
    <property type="project" value="TreeGrafter"/>
</dbReference>
<gene>
    <name evidence="14" type="ORF">NLI96_g4941</name>
</gene>
<dbReference type="InterPro" id="IPR027370">
    <property type="entry name" value="Znf-RING_euk"/>
</dbReference>
<evidence type="ECO:0000256" key="9">
    <source>
        <dbReference type="PROSITE-ProRule" id="PRU00175"/>
    </source>
</evidence>
<evidence type="ECO:0000313" key="14">
    <source>
        <dbReference type="EMBL" id="KAJ3485470.1"/>
    </source>
</evidence>
<dbReference type="Gene3D" id="3.30.40.10">
    <property type="entry name" value="Zinc/RING finger domain, C3HC4 (zinc finger)"/>
    <property type="match status" value="1"/>
</dbReference>
<dbReference type="CDD" id="cd18008">
    <property type="entry name" value="DEXDc_SHPRH-like"/>
    <property type="match status" value="1"/>
</dbReference>
<dbReference type="GO" id="GO:0005634">
    <property type="term" value="C:nucleus"/>
    <property type="evidence" value="ECO:0007669"/>
    <property type="project" value="TreeGrafter"/>
</dbReference>
<feature type="domain" description="RING-type" evidence="12">
    <location>
        <begin position="885"/>
        <end position="938"/>
    </location>
</feature>
<keyword evidence="4 9" id="KW-0863">Zinc-finger</keyword>
<dbReference type="GO" id="GO:0004386">
    <property type="term" value="F:helicase activity"/>
    <property type="evidence" value="ECO:0007669"/>
    <property type="project" value="UniProtKB-KW"/>
</dbReference>
<dbReference type="PANTHER" id="PTHR45626:SF16">
    <property type="entry name" value="ATP-DEPENDENT HELICASE ULS1"/>
    <property type="match status" value="1"/>
</dbReference>
<organism evidence="14 15">
    <name type="scientific">Meripilus lineatus</name>
    <dbReference type="NCBI Taxonomy" id="2056292"/>
    <lineage>
        <taxon>Eukaryota</taxon>
        <taxon>Fungi</taxon>
        <taxon>Dikarya</taxon>
        <taxon>Basidiomycota</taxon>
        <taxon>Agaricomycotina</taxon>
        <taxon>Agaricomycetes</taxon>
        <taxon>Polyporales</taxon>
        <taxon>Meripilaceae</taxon>
        <taxon>Meripilus</taxon>
    </lineage>
</organism>
<feature type="region of interest" description="Disordered" evidence="11">
    <location>
        <begin position="103"/>
        <end position="164"/>
    </location>
</feature>